<sequence length="84" mass="10219">MMKSKNICRIVIYLLSALLKGPELHDCRNFHYWRHSRHLHRHRRLCMDDFENEKSRIIAGKFIFIYPVQCKEEIEEKDKILSSC</sequence>
<name>A0AAU9LXB3_9ASTR</name>
<keyword evidence="2" id="KW-1185">Reference proteome</keyword>
<dbReference type="EMBL" id="CAKMRJ010001111">
    <property type="protein sequence ID" value="CAH1420503.1"/>
    <property type="molecule type" value="Genomic_DNA"/>
</dbReference>
<organism evidence="1 2">
    <name type="scientific">Lactuca virosa</name>
    <dbReference type="NCBI Taxonomy" id="75947"/>
    <lineage>
        <taxon>Eukaryota</taxon>
        <taxon>Viridiplantae</taxon>
        <taxon>Streptophyta</taxon>
        <taxon>Embryophyta</taxon>
        <taxon>Tracheophyta</taxon>
        <taxon>Spermatophyta</taxon>
        <taxon>Magnoliopsida</taxon>
        <taxon>eudicotyledons</taxon>
        <taxon>Gunneridae</taxon>
        <taxon>Pentapetalae</taxon>
        <taxon>asterids</taxon>
        <taxon>campanulids</taxon>
        <taxon>Asterales</taxon>
        <taxon>Asteraceae</taxon>
        <taxon>Cichorioideae</taxon>
        <taxon>Cichorieae</taxon>
        <taxon>Lactucinae</taxon>
        <taxon>Lactuca</taxon>
    </lineage>
</organism>
<evidence type="ECO:0000313" key="2">
    <source>
        <dbReference type="Proteomes" id="UP001157418"/>
    </source>
</evidence>
<protein>
    <recommendedName>
        <fullName evidence="3">Secreted protein</fullName>
    </recommendedName>
</protein>
<gene>
    <name evidence="1" type="ORF">LVIROSA_LOCUS7961</name>
</gene>
<dbReference type="Proteomes" id="UP001157418">
    <property type="component" value="Unassembled WGS sequence"/>
</dbReference>
<dbReference type="AlphaFoldDB" id="A0AAU9LXB3"/>
<evidence type="ECO:0008006" key="3">
    <source>
        <dbReference type="Google" id="ProtNLM"/>
    </source>
</evidence>
<proteinExistence type="predicted"/>
<comment type="caution">
    <text evidence="1">The sequence shown here is derived from an EMBL/GenBank/DDBJ whole genome shotgun (WGS) entry which is preliminary data.</text>
</comment>
<accession>A0AAU9LXB3</accession>
<reference evidence="1 2" key="1">
    <citation type="submission" date="2022-01" db="EMBL/GenBank/DDBJ databases">
        <authorList>
            <person name="Xiong W."/>
            <person name="Schranz E."/>
        </authorList>
    </citation>
    <scope>NUCLEOTIDE SEQUENCE [LARGE SCALE GENOMIC DNA]</scope>
</reference>
<evidence type="ECO:0000313" key="1">
    <source>
        <dbReference type="EMBL" id="CAH1420503.1"/>
    </source>
</evidence>